<feature type="transmembrane region" description="Helical" evidence="4">
    <location>
        <begin position="12"/>
        <end position="35"/>
    </location>
</feature>
<dbReference type="EMBL" id="CP003333">
    <property type="protein sequence ID" value="AFL69689.1"/>
    <property type="molecule type" value="Genomic_DNA"/>
</dbReference>
<dbReference type="Proteomes" id="UP000006176">
    <property type="component" value="Chromosome"/>
</dbReference>
<dbReference type="InterPro" id="IPR004089">
    <property type="entry name" value="MCPsignal_dom"/>
</dbReference>
<dbReference type="HOGENOM" id="CLU_000445_107_27_7"/>
<dbReference type="RefSeq" id="WP_014770552.1">
    <property type="nucleotide sequence ID" value="NC_018002.1"/>
</dbReference>
<dbReference type="GO" id="GO:0006935">
    <property type="term" value="P:chemotaxis"/>
    <property type="evidence" value="ECO:0007669"/>
    <property type="project" value="InterPro"/>
</dbReference>
<dbReference type="PRINTS" id="PR00260">
    <property type="entry name" value="CHEMTRNSDUCR"/>
</dbReference>
<proteinExistence type="inferred from homology"/>
<evidence type="ECO:0000256" key="3">
    <source>
        <dbReference type="PROSITE-ProRule" id="PRU00284"/>
    </source>
</evidence>
<dbReference type="PANTHER" id="PTHR32089:SF112">
    <property type="entry name" value="LYSOZYME-LIKE PROTEIN-RELATED"/>
    <property type="match status" value="1"/>
</dbReference>
<dbReference type="SMART" id="SM00304">
    <property type="entry name" value="HAMP"/>
    <property type="match status" value="1"/>
</dbReference>
<keyword evidence="4" id="KW-1133">Transmembrane helix</keyword>
<feature type="transmembrane region" description="Helical" evidence="4">
    <location>
        <begin position="212"/>
        <end position="233"/>
    </location>
</feature>
<dbReference type="eggNOG" id="COG0840">
    <property type="taxonomic scope" value="Bacteria"/>
</dbReference>
<protein>
    <submittedName>
        <fullName evidence="7">Methyl-accepting chemotaxis protein</fullName>
    </submittedName>
</protein>
<name>I3Y0G5_SULBS</name>
<dbReference type="Pfam" id="PF00672">
    <property type="entry name" value="HAMP"/>
    <property type="match status" value="1"/>
</dbReference>
<dbReference type="PROSITE" id="PS50885">
    <property type="entry name" value="HAMP"/>
    <property type="match status" value="1"/>
</dbReference>
<feature type="domain" description="HAMP" evidence="6">
    <location>
        <begin position="235"/>
        <end position="287"/>
    </location>
</feature>
<dbReference type="Gene3D" id="1.10.287.950">
    <property type="entry name" value="Methyl-accepting chemotaxis protein"/>
    <property type="match status" value="1"/>
</dbReference>
<dbReference type="PANTHER" id="PTHR32089">
    <property type="entry name" value="METHYL-ACCEPTING CHEMOTAXIS PROTEIN MCPB"/>
    <property type="match status" value="1"/>
</dbReference>
<dbReference type="SUPFAM" id="SSF58104">
    <property type="entry name" value="Methyl-accepting chemotaxis protein (MCP) signaling domain"/>
    <property type="match status" value="1"/>
</dbReference>
<dbReference type="PROSITE" id="PS50111">
    <property type="entry name" value="CHEMOTAXIS_TRANSDUC_2"/>
    <property type="match status" value="1"/>
</dbReference>
<keyword evidence="4" id="KW-0812">Transmembrane</keyword>
<keyword evidence="4" id="KW-0472">Membrane</keyword>
<evidence type="ECO:0000256" key="2">
    <source>
        <dbReference type="ARBA" id="ARBA00029447"/>
    </source>
</evidence>
<comment type="similarity">
    <text evidence="2">Belongs to the methyl-accepting chemotaxis (MCP) protein family.</text>
</comment>
<dbReference type="OrthoDB" id="9776552at2"/>
<evidence type="ECO:0000256" key="1">
    <source>
        <dbReference type="ARBA" id="ARBA00023224"/>
    </source>
</evidence>
<evidence type="ECO:0000259" key="5">
    <source>
        <dbReference type="PROSITE" id="PS50111"/>
    </source>
</evidence>
<gene>
    <name evidence="7" type="ordered locus">Sulba_2422</name>
</gene>
<dbReference type="STRING" id="760154.Sulba_2422"/>
<dbReference type="PATRIC" id="fig|760154.4.peg.2419"/>
<evidence type="ECO:0000256" key="4">
    <source>
        <dbReference type="SAM" id="Phobius"/>
    </source>
</evidence>
<sequence>MTSLKLGIHAKIFSLMFLFFILFTSYALYLSVSFFSTEKIMEERLENVSSKTITQSKELTNLEALQKEITALSHTQLILENMSKVQKNYASLHDGAYWLDFNALLSALKKASEDKALSFLTTRMTQEIQSIHEDFINMDKLIVSFNDERAKQISLISLSPKLDAFIALFRDEIQKRENIRQNVISLALTTQTQTLTSVEALKRANDAMHQKMVIVNTLGGAVSLIMLALAIYLPTILAKQLKDFRVAFRVLADGDFRKRLRFSGSDEVAELGSLYNSIVENLSQKINFIVVQAKALDQTATVVNDIVKHLEKAADKVIMHTQKINETNQNFSAISQHIGLITNTTMDDAQKLLSNNTAVSHTVQVSIDNLKQAAEATQETKQTTESLTVATEQIRHILLAIEGISDQTNLLALNAAIEAARAGEHGRGFAVVADEVRHLAEMSQAATGNVEHIVENIHTKAVGVQTQIENSANSLQEVISQTQIALHAFNGISNAILTLHTELNQVENQTHTQQQESHNIQEITHKLTLETDTMADISNKLLSFSIQLKTTADTLQMNMQEFKL</sequence>
<evidence type="ECO:0000259" key="6">
    <source>
        <dbReference type="PROSITE" id="PS50885"/>
    </source>
</evidence>
<dbReference type="GO" id="GO:0007165">
    <property type="term" value="P:signal transduction"/>
    <property type="evidence" value="ECO:0007669"/>
    <property type="project" value="UniProtKB-KW"/>
</dbReference>
<evidence type="ECO:0000313" key="8">
    <source>
        <dbReference type="Proteomes" id="UP000006176"/>
    </source>
</evidence>
<accession>I3Y0G5</accession>
<feature type="domain" description="Methyl-accepting transducer" evidence="5">
    <location>
        <begin position="295"/>
        <end position="528"/>
    </location>
</feature>
<dbReference type="CDD" id="cd06225">
    <property type="entry name" value="HAMP"/>
    <property type="match status" value="1"/>
</dbReference>
<keyword evidence="8" id="KW-1185">Reference proteome</keyword>
<dbReference type="AlphaFoldDB" id="I3Y0G5"/>
<dbReference type="SMART" id="SM00283">
    <property type="entry name" value="MA"/>
    <property type="match status" value="1"/>
</dbReference>
<dbReference type="InterPro" id="IPR004090">
    <property type="entry name" value="Chemotax_Me-accpt_rcpt"/>
</dbReference>
<dbReference type="KEGG" id="sba:Sulba_2422"/>
<organism evidence="7 8">
    <name type="scientific">Sulfurospirillum barnesii (strain ATCC 700032 / DSM 10660 / SES-3)</name>
    <dbReference type="NCBI Taxonomy" id="760154"/>
    <lineage>
        <taxon>Bacteria</taxon>
        <taxon>Pseudomonadati</taxon>
        <taxon>Campylobacterota</taxon>
        <taxon>Epsilonproteobacteria</taxon>
        <taxon>Campylobacterales</taxon>
        <taxon>Sulfurospirillaceae</taxon>
        <taxon>Sulfurospirillum</taxon>
    </lineage>
</organism>
<keyword evidence="1 3" id="KW-0807">Transducer</keyword>
<dbReference type="GO" id="GO:0004888">
    <property type="term" value="F:transmembrane signaling receptor activity"/>
    <property type="evidence" value="ECO:0007669"/>
    <property type="project" value="InterPro"/>
</dbReference>
<evidence type="ECO:0000313" key="7">
    <source>
        <dbReference type="EMBL" id="AFL69689.1"/>
    </source>
</evidence>
<dbReference type="GO" id="GO:0016020">
    <property type="term" value="C:membrane"/>
    <property type="evidence" value="ECO:0007669"/>
    <property type="project" value="InterPro"/>
</dbReference>
<reference evidence="7 8" key="1">
    <citation type="submission" date="2012-06" db="EMBL/GenBank/DDBJ databases">
        <title>Complete sequence of Sulfurospirillum barnesii SES-3.</title>
        <authorList>
            <consortium name="US DOE Joint Genome Institute"/>
            <person name="Lucas S."/>
            <person name="Han J."/>
            <person name="Lapidus A."/>
            <person name="Cheng J.-F."/>
            <person name="Goodwin L."/>
            <person name="Pitluck S."/>
            <person name="Peters L."/>
            <person name="Ovchinnikova G."/>
            <person name="Lu M."/>
            <person name="Detter J.C."/>
            <person name="Han C."/>
            <person name="Tapia R."/>
            <person name="Land M."/>
            <person name="Hauser L."/>
            <person name="Kyrpides N."/>
            <person name="Ivanova N."/>
            <person name="Pagani I."/>
            <person name="Stolz J."/>
            <person name="Arkin A."/>
            <person name="Dehal P."/>
            <person name="Oremland R."/>
            <person name="Saltikov C."/>
            <person name="Basu P."/>
            <person name="Hollibaugh J."/>
            <person name="Newman D."/>
            <person name="Stolyar S."/>
            <person name="Hazen T."/>
            <person name="Woyke T."/>
        </authorList>
    </citation>
    <scope>NUCLEOTIDE SEQUENCE [LARGE SCALE GENOMIC DNA]</scope>
    <source>
        <strain evidence="8">ATCC 700032 / DSM 10660 / SES-3</strain>
    </source>
</reference>
<dbReference type="InterPro" id="IPR003660">
    <property type="entry name" value="HAMP_dom"/>
</dbReference>
<dbReference type="Pfam" id="PF00015">
    <property type="entry name" value="MCPsignal"/>
    <property type="match status" value="1"/>
</dbReference>